<name>A0AAW2NY47_9LAMI</name>
<organism evidence="1">
    <name type="scientific">Sesamum angustifolium</name>
    <dbReference type="NCBI Taxonomy" id="2727405"/>
    <lineage>
        <taxon>Eukaryota</taxon>
        <taxon>Viridiplantae</taxon>
        <taxon>Streptophyta</taxon>
        <taxon>Embryophyta</taxon>
        <taxon>Tracheophyta</taxon>
        <taxon>Spermatophyta</taxon>
        <taxon>Magnoliopsida</taxon>
        <taxon>eudicotyledons</taxon>
        <taxon>Gunneridae</taxon>
        <taxon>Pentapetalae</taxon>
        <taxon>asterids</taxon>
        <taxon>lamiids</taxon>
        <taxon>Lamiales</taxon>
        <taxon>Pedaliaceae</taxon>
        <taxon>Sesamum</taxon>
    </lineage>
</organism>
<gene>
    <name evidence="1" type="ORF">Sangu_1047100</name>
</gene>
<protein>
    <submittedName>
        <fullName evidence="1">Uncharacterized protein</fullName>
    </submittedName>
</protein>
<sequence length="167" mass="18799">MKMIKAMKKLKFWSRKKRQKKYLLFTESPPPPSRPPPPPPPYYMLHCPYEPLLPSAPPLPPWLEYEHQFEDMPSTSEVNPADSAASENSTSISHFPAVPEISDPPQLLPNTSHQQCVVPNPVYDTPVVPQLKKLEKSGGTFGCIVGFGVHLVRCVFPCFHIRGEVVK</sequence>
<evidence type="ECO:0000313" key="1">
    <source>
        <dbReference type="EMBL" id="KAL0348193.1"/>
    </source>
</evidence>
<proteinExistence type="predicted"/>
<dbReference type="EMBL" id="JACGWK010000006">
    <property type="protein sequence ID" value="KAL0348193.1"/>
    <property type="molecule type" value="Genomic_DNA"/>
</dbReference>
<accession>A0AAW2NY47</accession>
<dbReference type="AlphaFoldDB" id="A0AAW2NY47"/>
<comment type="caution">
    <text evidence="1">The sequence shown here is derived from an EMBL/GenBank/DDBJ whole genome shotgun (WGS) entry which is preliminary data.</text>
</comment>
<reference evidence="1" key="1">
    <citation type="submission" date="2020-06" db="EMBL/GenBank/DDBJ databases">
        <authorList>
            <person name="Li T."/>
            <person name="Hu X."/>
            <person name="Zhang T."/>
            <person name="Song X."/>
            <person name="Zhang H."/>
            <person name="Dai N."/>
            <person name="Sheng W."/>
            <person name="Hou X."/>
            <person name="Wei L."/>
        </authorList>
    </citation>
    <scope>NUCLEOTIDE SEQUENCE</scope>
    <source>
        <strain evidence="1">G01</strain>
        <tissue evidence="1">Leaf</tissue>
    </source>
</reference>
<reference evidence="1" key="2">
    <citation type="journal article" date="2024" name="Plant">
        <title>Genomic evolution and insights into agronomic trait innovations of Sesamum species.</title>
        <authorList>
            <person name="Miao H."/>
            <person name="Wang L."/>
            <person name="Qu L."/>
            <person name="Liu H."/>
            <person name="Sun Y."/>
            <person name="Le M."/>
            <person name="Wang Q."/>
            <person name="Wei S."/>
            <person name="Zheng Y."/>
            <person name="Lin W."/>
            <person name="Duan Y."/>
            <person name="Cao H."/>
            <person name="Xiong S."/>
            <person name="Wang X."/>
            <person name="Wei L."/>
            <person name="Li C."/>
            <person name="Ma Q."/>
            <person name="Ju M."/>
            <person name="Zhao R."/>
            <person name="Li G."/>
            <person name="Mu C."/>
            <person name="Tian Q."/>
            <person name="Mei H."/>
            <person name="Zhang T."/>
            <person name="Gao T."/>
            <person name="Zhang H."/>
        </authorList>
    </citation>
    <scope>NUCLEOTIDE SEQUENCE</scope>
    <source>
        <strain evidence="1">G01</strain>
    </source>
</reference>